<name>A0A8X6PCC9_NEPPI</name>
<organism evidence="1 2">
    <name type="scientific">Nephila pilipes</name>
    <name type="common">Giant wood spider</name>
    <name type="synonym">Nephila maculata</name>
    <dbReference type="NCBI Taxonomy" id="299642"/>
    <lineage>
        <taxon>Eukaryota</taxon>
        <taxon>Metazoa</taxon>
        <taxon>Ecdysozoa</taxon>
        <taxon>Arthropoda</taxon>
        <taxon>Chelicerata</taxon>
        <taxon>Arachnida</taxon>
        <taxon>Araneae</taxon>
        <taxon>Araneomorphae</taxon>
        <taxon>Entelegynae</taxon>
        <taxon>Araneoidea</taxon>
        <taxon>Nephilidae</taxon>
        <taxon>Nephila</taxon>
    </lineage>
</organism>
<evidence type="ECO:0000313" key="2">
    <source>
        <dbReference type="Proteomes" id="UP000887013"/>
    </source>
</evidence>
<dbReference type="Proteomes" id="UP000887013">
    <property type="component" value="Unassembled WGS sequence"/>
</dbReference>
<reference evidence="1" key="1">
    <citation type="submission" date="2020-08" db="EMBL/GenBank/DDBJ databases">
        <title>Multicomponent nature underlies the extraordinary mechanical properties of spider dragline silk.</title>
        <authorList>
            <person name="Kono N."/>
            <person name="Nakamura H."/>
            <person name="Mori M."/>
            <person name="Yoshida Y."/>
            <person name="Ohtoshi R."/>
            <person name="Malay A.D."/>
            <person name="Moran D.A.P."/>
            <person name="Tomita M."/>
            <person name="Numata K."/>
            <person name="Arakawa K."/>
        </authorList>
    </citation>
    <scope>NUCLEOTIDE SEQUENCE</scope>
</reference>
<gene>
    <name evidence="1" type="ORF">NPIL_481051</name>
</gene>
<comment type="caution">
    <text evidence="1">The sequence shown here is derived from an EMBL/GenBank/DDBJ whole genome shotgun (WGS) entry which is preliminary data.</text>
</comment>
<dbReference type="AlphaFoldDB" id="A0A8X6PCC9"/>
<proteinExistence type="predicted"/>
<sequence length="127" mass="14774">MAKAQSLIRIIKKETKILRTAVTKAVNYLEDMLSNPDLNIEKLDELAEILSIKFELLILVYQQLEFLFKPQKFSSEFQTTEEYGEKALSWQSRGKRKINEFAKPHWCVTLLSGTNVIAPTNRAFFEF</sequence>
<dbReference type="OrthoDB" id="6434758at2759"/>
<accession>A0A8X6PCC9</accession>
<dbReference type="EMBL" id="BMAW01114823">
    <property type="protein sequence ID" value="GFT63512.1"/>
    <property type="molecule type" value="Genomic_DNA"/>
</dbReference>
<evidence type="ECO:0000313" key="1">
    <source>
        <dbReference type="EMBL" id="GFT63512.1"/>
    </source>
</evidence>
<keyword evidence="2" id="KW-1185">Reference proteome</keyword>
<protein>
    <submittedName>
        <fullName evidence="1">Uncharacterized protein</fullName>
    </submittedName>
</protein>